<reference evidence="9 10" key="1">
    <citation type="submission" date="2014-03" db="EMBL/GenBank/DDBJ databases">
        <title>The genome of Kluyveromyces dobzhanskii.</title>
        <authorList>
            <person name="Nystedt B."/>
            <person name="Astrom S."/>
        </authorList>
    </citation>
    <scope>NUCLEOTIDE SEQUENCE [LARGE SCALE GENOMIC DNA]</scope>
    <source>
        <strain evidence="9 10">CBS 2104</strain>
    </source>
</reference>
<proteinExistence type="inferred from homology"/>
<feature type="domain" description="ATP25 mRNA stabilisation" evidence="8">
    <location>
        <begin position="260"/>
        <end position="551"/>
    </location>
</feature>
<gene>
    <name evidence="9" type="ORF">KLDO_g2730</name>
</gene>
<dbReference type="InterPro" id="IPR040152">
    <property type="entry name" value="Atp25"/>
</dbReference>
<organism evidence="9 10">
    <name type="scientific">Kluyveromyces dobzhanskii CBS 2104</name>
    <dbReference type="NCBI Taxonomy" id="1427455"/>
    <lineage>
        <taxon>Eukaryota</taxon>
        <taxon>Fungi</taxon>
        <taxon>Dikarya</taxon>
        <taxon>Ascomycota</taxon>
        <taxon>Saccharomycotina</taxon>
        <taxon>Saccharomycetes</taxon>
        <taxon>Saccharomycetales</taxon>
        <taxon>Saccharomycetaceae</taxon>
        <taxon>Kluyveromyces</taxon>
    </lineage>
</organism>
<dbReference type="EMBL" id="CCBQ010000037">
    <property type="protein sequence ID" value="CDO94466.1"/>
    <property type="molecule type" value="Genomic_DNA"/>
</dbReference>
<comment type="similarity">
    <text evidence="2 7">Belongs to the ATP25 family.</text>
</comment>
<keyword evidence="4 7" id="KW-0809">Transit peptide</keyword>
<dbReference type="GO" id="GO:0140053">
    <property type="term" value="P:mitochondrial gene expression"/>
    <property type="evidence" value="ECO:0007669"/>
    <property type="project" value="UniProtKB-UniRule"/>
</dbReference>
<dbReference type="OrthoDB" id="107372at2759"/>
<keyword evidence="3 7" id="KW-0999">Mitochondrion inner membrane</keyword>
<evidence type="ECO:0000313" key="10">
    <source>
        <dbReference type="Proteomes" id="UP000031516"/>
    </source>
</evidence>
<keyword evidence="6 7" id="KW-0472">Membrane</keyword>
<dbReference type="PANTHER" id="PTHR28087:SF1">
    <property type="entry name" value="ATPASE SYNTHESIS PROTEIN 25, MITOCHONDRIAL"/>
    <property type="match status" value="1"/>
</dbReference>
<dbReference type="InterPro" id="IPR043519">
    <property type="entry name" value="NT_sf"/>
</dbReference>
<evidence type="ECO:0000256" key="3">
    <source>
        <dbReference type="ARBA" id="ARBA00022792"/>
    </source>
</evidence>
<evidence type="ECO:0000313" key="9">
    <source>
        <dbReference type="EMBL" id="CDO94466.1"/>
    </source>
</evidence>
<evidence type="ECO:0000256" key="5">
    <source>
        <dbReference type="ARBA" id="ARBA00023128"/>
    </source>
</evidence>
<dbReference type="Proteomes" id="UP000031516">
    <property type="component" value="Unassembled WGS sequence"/>
</dbReference>
<dbReference type="PANTHER" id="PTHR28087">
    <property type="entry name" value="ATPASE SYNTHESIS PROTEIN 25, MITOCHONDRIAL"/>
    <property type="match status" value="1"/>
</dbReference>
<comment type="caution">
    <text evidence="9">The sequence shown here is derived from an EMBL/GenBank/DDBJ whole genome shotgun (WGS) entry which is preliminary data.</text>
</comment>
<keyword evidence="5 7" id="KW-0496">Mitochondrion</keyword>
<name>A0A0A8L876_9SACH</name>
<protein>
    <recommendedName>
        <fullName evidence="7">ATPase synthesis protein 25</fullName>
    </recommendedName>
</protein>
<keyword evidence="10" id="KW-1185">Reference proteome</keyword>
<sequence>MYRSSRVTINRGFSRFLYHKSGCTFKLVQNFTTFQRSRQTQPWYLNIQGAKEKDTNSPFIQPIQFPPTETPDSVKNISKYLNDKLAVTDIVVFDTAHSNSTTSIQSMANYVLVGTVKSFRHLQNCNDEIIKYVKEHHKEIPKSEGLVTSGILKKRQRRLGRKTNLGKVAKVENDESGWCLIACNVDGLFVNIMTEERRMDLNLEELYCRVEELDQYKKQVEINPTAEEDDDVLLGLRKLMMKNTKRYYSTATAPQQPTLFEALTIQDLNTAAKLIKEESKPHQTITSALGSLPSHIELDSQRWISLFDQATLLEGVLDDNYWKSRFRFFQLLYTSKRNKIEENNKSGTDSIREFNLTLNYFINDFFRFKQSALCQPTVDELIGFLQICVQHLKISKTYSQLTSVNMWILKALQSYQYSMPEVVHDPRVIRLLVKSLHSEDINLNSLYEYVDCITNEFELKSLTNNVVKEIISTLVHSENWLTLFRFWNRCLSENAVDTELWTFFIRTLLSKNDSVVLSETVNKGHLLWIHRSSIVMNDQLKESVSELLNQVDGDHGDIKKLLNL</sequence>
<dbReference type="SUPFAM" id="SSF81301">
    <property type="entry name" value="Nucleotidyltransferase"/>
    <property type="match status" value="1"/>
</dbReference>
<evidence type="ECO:0000256" key="1">
    <source>
        <dbReference type="ARBA" id="ARBA00004443"/>
    </source>
</evidence>
<comment type="subcellular location">
    <subcellularLocation>
        <location evidence="1 7">Mitochondrion inner membrane</location>
        <topology evidence="1 7">Peripheral membrane protein</topology>
        <orientation evidence="1 7">Matrix side</orientation>
    </subcellularLocation>
</comment>
<evidence type="ECO:0000259" key="8">
    <source>
        <dbReference type="Pfam" id="PF13929"/>
    </source>
</evidence>
<dbReference type="InterPro" id="IPR025210">
    <property type="entry name" value="ATP25_mRNA_stabil_dom"/>
</dbReference>
<evidence type="ECO:0000256" key="2">
    <source>
        <dbReference type="ARBA" id="ARBA00010787"/>
    </source>
</evidence>
<evidence type="ECO:0000256" key="4">
    <source>
        <dbReference type="ARBA" id="ARBA00022946"/>
    </source>
</evidence>
<comment type="function">
    <text evidence="7">Mitochondrial mRNA stabilization factor.</text>
</comment>
<accession>A0A0A8L876</accession>
<dbReference type="AlphaFoldDB" id="A0A0A8L876"/>
<dbReference type="GO" id="GO:0005743">
    <property type="term" value="C:mitochondrial inner membrane"/>
    <property type="evidence" value="ECO:0007669"/>
    <property type="project" value="UniProtKB-SubCell"/>
</dbReference>
<dbReference type="Pfam" id="PF13929">
    <property type="entry name" value="mRNA_stabil"/>
    <property type="match status" value="1"/>
</dbReference>
<dbReference type="Gene3D" id="3.30.460.10">
    <property type="entry name" value="Beta Polymerase, domain 2"/>
    <property type="match status" value="1"/>
</dbReference>
<evidence type="ECO:0000256" key="6">
    <source>
        <dbReference type="ARBA" id="ARBA00023136"/>
    </source>
</evidence>
<dbReference type="Pfam" id="PF02410">
    <property type="entry name" value="RsfS"/>
    <property type="match status" value="1"/>
</dbReference>
<dbReference type="GO" id="GO:0048255">
    <property type="term" value="P:mRNA stabilization"/>
    <property type="evidence" value="ECO:0007669"/>
    <property type="project" value="InterPro"/>
</dbReference>
<evidence type="ECO:0000256" key="7">
    <source>
        <dbReference type="RuleBase" id="RU367062"/>
    </source>
</evidence>